<dbReference type="EMBL" id="PVNK01000081">
    <property type="protein sequence ID" value="PRQ03507.1"/>
    <property type="molecule type" value="Genomic_DNA"/>
</dbReference>
<comment type="caution">
    <text evidence="1">The sequence shown here is derived from an EMBL/GenBank/DDBJ whole genome shotgun (WGS) entry which is preliminary data.</text>
</comment>
<sequence length="148" mass="17134">MWAPDDALDIPWPSVEVCIFSPARVYLKGKAGWIHLEHRIDIIVVIVDRYMVIGQNMPWPDQEARTRAHRCVAEPERDFFLSLDDRSQGIRLELLRAGDRLAAISKVDRDGRRAIELSFADSNARMVLDLPDLEVRLDLCQENKQLRR</sequence>
<reference evidence="1 2" key="1">
    <citation type="submission" date="2018-03" db="EMBL/GenBank/DDBJ databases">
        <title>Draft Genome Sequences of the Obligatory Marine Myxobacteria Enhygromyxa salina SWB005.</title>
        <authorList>
            <person name="Poehlein A."/>
            <person name="Moghaddam J.A."/>
            <person name="Harms H."/>
            <person name="Alanjari M."/>
            <person name="Koenig G.M."/>
            <person name="Daniel R."/>
            <person name="Schaeberle T.F."/>
        </authorList>
    </citation>
    <scope>NUCLEOTIDE SEQUENCE [LARGE SCALE GENOMIC DNA]</scope>
    <source>
        <strain evidence="1 2">SWB005</strain>
    </source>
</reference>
<gene>
    <name evidence="1" type="ORF">ENSA5_15370</name>
</gene>
<evidence type="ECO:0000313" key="2">
    <source>
        <dbReference type="Proteomes" id="UP000237968"/>
    </source>
</evidence>
<dbReference type="Proteomes" id="UP000237968">
    <property type="component" value="Unassembled WGS sequence"/>
</dbReference>
<keyword evidence="2" id="KW-1185">Reference proteome</keyword>
<proteinExistence type="predicted"/>
<organism evidence="1 2">
    <name type="scientific">Enhygromyxa salina</name>
    <dbReference type="NCBI Taxonomy" id="215803"/>
    <lineage>
        <taxon>Bacteria</taxon>
        <taxon>Pseudomonadati</taxon>
        <taxon>Myxococcota</taxon>
        <taxon>Polyangia</taxon>
        <taxon>Nannocystales</taxon>
        <taxon>Nannocystaceae</taxon>
        <taxon>Enhygromyxa</taxon>
    </lineage>
</organism>
<name>A0A2S9YEF9_9BACT</name>
<protein>
    <submittedName>
        <fullName evidence="1">Uncharacterized protein</fullName>
    </submittedName>
</protein>
<evidence type="ECO:0000313" key="1">
    <source>
        <dbReference type="EMBL" id="PRQ03507.1"/>
    </source>
</evidence>
<dbReference type="AlphaFoldDB" id="A0A2S9YEF9"/>
<accession>A0A2S9YEF9</accession>